<sequence>MVMKQCTICDRQFKKTEHFKRHERSHTKEKPYQCSVCLKRFSRSDVLSRHAKGHKNPRTEATGDAQNLQTVTPAAASHDDRTSSVSNGTHQQSLPEMSPNNIQHMQHLPTARGMSLSATAGIPSSSLDFLANISTHQPRTEPEANQMMTDGQQQYFGWNDMSGSDQQCYRGTILDPMQNDLLQFWLEPRGDSLSHHGSLDMMLDPMTSLSAEDSVATPQQHQQQQSSADSENSKTGVVIPNERFSRVQRYWLAPSNNTGRLMNSLWRDVAGNDLHNIFNLPAAPVPSGPAGLPQGSRYGLDEACRQRLYMAFGQPEQSQPHTLSGANPLPPMASGSLLKNHNFPPAEVLDMALDLYFREFHPLVPFIHVPSFSASNIRPSVLYSMCLIGMVLLGTRGTMEFVCKNFSLMLERLTVDLAKCSVGVENSVCTVSTFAACFIFLNLAAMTGEKEHLAKCQMLYVNLISIAQRHGLFAATEGQLLDMNLFDTFSDVETRWKAWSKVESVKRLITGLLLLDSWYSSFMSTSPIIAPDSVQLILPCDDALFRAITAMRWMQLICSGKCMLMPTIVAPSENVGLPELETPVDDFCMHAVLSLVQLRLSEAYYRLLSNRAQFPYAPCHTYSMDARARCLAALQLQIAGKYGDILGRLNPNAAVTWHNMCLTLSADTQIFDLAAGRSGPAPARKALDDIAAWSQTPAARRACLHAAHIYKVLTNRKTSDHMMFHSVFSLFSAALVLGLYVFMVPNIPDPQGGGTAIELFDDIDWQKVGTEGFTNFMVPQGNQHFPPSEEPAVNFIRNGGTVFLRGIPIQGGYQPARRVLLDYAGLLRDAGKWSVRKFSYVLHIMSDVLMDVE</sequence>
<dbReference type="Pfam" id="PF04082">
    <property type="entry name" value="Fungal_trans"/>
    <property type="match status" value="1"/>
</dbReference>
<dbReference type="SUPFAM" id="SSF57667">
    <property type="entry name" value="beta-beta-alpha zinc fingers"/>
    <property type="match status" value="1"/>
</dbReference>
<feature type="transmembrane region" description="Helical" evidence="11">
    <location>
        <begin position="723"/>
        <end position="743"/>
    </location>
</feature>
<keyword evidence="3" id="KW-0677">Repeat</keyword>
<dbReference type="PANTHER" id="PTHR40626:SF7">
    <property type="entry name" value="TRANSCRIPTION FACTOR, PUTATIVE (AFU_ORTHOLOGUE AFUA_1G04110)-RELATED"/>
    <property type="match status" value="1"/>
</dbReference>
<feature type="compositionally biased region" description="Polar residues" evidence="10">
    <location>
        <begin position="83"/>
        <end position="97"/>
    </location>
</feature>
<reference evidence="13 14" key="1">
    <citation type="submission" date="2018-02" db="EMBL/GenBank/DDBJ databases">
        <title>The genomes of Aspergillus section Nigri reveals drivers in fungal speciation.</title>
        <authorList>
            <consortium name="DOE Joint Genome Institute"/>
            <person name="Vesth T.C."/>
            <person name="Nybo J."/>
            <person name="Theobald S."/>
            <person name="Brandl J."/>
            <person name="Frisvad J.C."/>
            <person name="Nielsen K.F."/>
            <person name="Lyhne E.K."/>
            <person name="Kogle M.E."/>
            <person name="Kuo A."/>
            <person name="Riley R."/>
            <person name="Clum A."/>
            <person name="Nolan M."/>
            <person name="Lipzen A."/>
            <person name="Salamov A."/>
            <person name="Henrissat B."/>
            <person name="Wiebenga A."/>
            <person name="De vries R.P."/>
            <person name="Grigoriev I.V."/>
            <person name="Mortensen U.H."/>
            <person name="Andersen M.R."/>
            <person name="Baker S.E."/>
        </authorList>
    </citation>
    <scope>NUCLEOTIDE SEQUENCE [LARGE SCALE GENOMIC DNA]</scope>
    <source>
        <strain evidence="13 14">CBS 101889</strain>
    </source>
</reference>
<dbReference type="GO" id="GO:0005634">
    <property type="term" value="C:nucleus"/>
    <property type="evidence" value="ECO:0007669"/>
    <property type="project" value="UniProtKB-SubCell"/>
</dbReference>
<keyword evidence="4 9" id="KW-0863">Zinc-finger</keyword>
<dbReference type="OrthoDB" id="10018191at2759"/>
<evidence type="ECO:0000313" key="14">
    <source>
        <dbReference type="Proteomes" id="UP000248961"/>
    </source>
</evidence>
<evidence type="ECO:0000256" key="8">
    <source>
        <dbReference type="ARBA" id="ARBA00023242"/>
    </source>
</evidence>
<organism evidence="13 14">
    <name type="scientific">Aspergillus homomorphus (strain CBS 101889)</name>
    <dbReference type="NCBI Taxonomy" id="1450537"/>
    <lineage>
        <taxon>Eukaryota</taxon>
        <taxon>Fungi</taxon>
        <taxon>Dikarya</taxon>
        <taxon>Ascomycota</taxon>
        <taxon>Pezizomycotina</taxon>
        <taxon>Eurotiomycetes</taxon>
        <taxon>Eurotiomycetidae</taxon>
        <taxon>Eurotiales</taxon>
        <taxon>Aspergillaceae</taxon>
        <taxon>Aspergillus</taxon>
        <taxon>Aspergillus subgen. Circumdati</taxon>
    </lineage>
</organism>
<dbReference type="FunFam" id="3.30.160.60:FF:000446">
    <property type="entry name" value="Zinc finger protein"/>
    <property type="match status" value="1"/>
</dbReference>
<keyword evidence="11" id="KW-0812">Transmembrane</keyword>
<dbReference type="GO" id="GO:0008270">
    <property type="term" value="F:zinc ion binding"/>
    <property type="evidence" value="ECO:0007669"/>
    <property type="project" value="UniProtKB-KW"/>
</dbReference>
<keyword evidence="14" id="KW-1185">Reference proteome</keyword>
<feature type="domain" description="C2H2-type" evidence="12">
    <location>
        <begin position="32"/>
        <end position="59"/>
    </location>
</feature>
<dbReference type="VEuPathDB" id="FungiDB:BO97DRAFT_155226"/>
<dbReference type="Pfam" id="PF00096">
    <property type="entry name" value="zf-C2H2"/>
    <property type="match status" value="1"/>
</dbReference>
<dbReference type="InterPro" id="IPR051059">
    <property type="entry name" value="VerF-like"/>
</dbReference>
<accession>A0A395HQF5</accession>
<dbReference type="InterPro" id="IPR013087">
    <property type="entry name" value="Znf_C2H2_type"/>
</dbReference>
<dbReference type="GO" id="GO:0006351">
    <property type="term" value="P:DNA-templated transcription"/>
    <property type="evidence" value="ECO:0007669"/>
    <property type="project" value="InterPro"/>
</dbReference>
<keyword evidence="6" id="KW-0805">Transcription regulation</keyword>
<evidence type="ECO:0000256" key="10">
    <source>
        <dbReference type="SAM" id="MobiDB-lite"/>
    </source>
</evidence>
<keyword evidence="2" id="KW-0479">Metal-binding</keyword>
<dbReference type="GO" id="GO:0000978">
    <property type="term" value="F:RNA polymerase II cis-regulatory region sequence-specific DNA binding"/>
    <property type="evidence" value="ECO:0007669"/>
    <property type="project" value="InterPro"/>
</dbReference>
<keyword evidence="7" id="KW-0804">Transcription</keyword>
<keyword evidence="8" id="KW-0539">Nucleus</keyword>
<comment type="subcellular location">
    <subcellularLocation>
        <location evidence="1">Nucleus</location>
    </subcellularLocation>
</comment>
<dbReference type="InterPro" id="IPR036236">
    <property type="entry name" value="Znf_C2H2_sf"/>
</dbReference>
<dbReference type="InterPro" id="IPR007219">
    <property type="entry name" value="XnlR_reg_dom"/>
</dbReference>
<dbReference type="Proteomes" id="UP000248961">
    <property type="component" value="Unassembled WGS sequence"/>
</dbReference>
<dbReference type="RefSeq" id="XP_025548990.1">
    <property type="nucleotide sequence ID" value="XM_025690190.1"/>
</dbReference>
<dbReference type="PROSITE" id="PS00028">
    <property type="entry name" value="ZINC_FINGER_C2H2_1"/>
    <property type="match status" value="2"/>
</dbReference>
<evidence type="ECO:0000256" key="11">
    <source>
        <dbReference type="SAM" id="Phobius"/>
    </source>
</evidence>
<dbReference type="SMART" id="SM00355">
    <property type="entry name" value="ZnF_C2H2"/>
    <property type="match status" value="2"/>
</dbReference>
<proteinExistence type="predicted"/>
<feature type="compositionally biased region" description="Polar residues" evidence="10">
    <location>
        <begin position="226"/>
        <end position="235"/>
    </location>
</feature>
<evidence type="ECO:0000256" key="9">
    <source>
        <dbReference type="PROSITE-ProRule" id="PRU00042"/>
    </source>
</evidence>
<dbReference type="Gene3D" id="3.30.160.60">
    <property type="entry name" value="Classic Zinc Finger"/>
    <property type="match status" value="2"/>
</dbReference>
<dbReference type="CDD" id="cd12148">
    <property type="entry name" value="fungal_TF_MHR"/>
    <property type="match status" value="1"/>
</dbReference>
<keyword evidence="11" id="KW-0472">Membrane</keyword>
<name>A0A395HQF5_ASPHC</name>
<dbReference type="GO" id="GO:0000785">
    <property type="term" value="C:chromatin"/>
    <property type="evidence" value="ECO:0007669"/>
    <property type="project" value="TreeGrafter"/>
</dbReference>
<dbReference type="PROSITE" id="PS50157">
    <property type="entry name" value="ZINC_FINGER_C2H2_2"/>
    <property type="match status" value="2"/>
</dbReference>
<dbReference type="PANTHER" id="PTHR40626">
    <property type="entry name" value="MIP31509P"/>
    <property type="match status" value="1"/>
</dbReference>
<evidence type="ECO:0000256" key="2">
    <source>
        <dbReference type="ARBA" id="ARBA00022723"/>
    </source>
</evidence>
<evidence type="ECO:0000256" key="4">
    <source>
        <dbReference type="ARBA" id="ARBA00022771"/>
    </source>
</evidence>
<keyword evidence="5" id="KW-0862">Zinc</keyword>
<evidence type="ECO:0000256" key="5">
    <source>
        <dbReference type="ARBA" id="ARBA00022833"/>
    </source>
</evidence>
<protein>
    <recommendedName>
        <fullName evidence="12">C2H2-type domain-containing protein</fullName>
    </recommendedName>
</protein>
<feature type="domain" description="C2H2-type" evidence="12">
    <location>
        <begin position="4"/>
        <end position="31"/>
    </location>
</feature>
<dbReference type="AlphaFoldDB" id="A0A395HQF5"/>
<evidence type="ECO:0000313" key="13">
    <source>
        <dbReference type="EMBL" id="RAL09836.1"/>
    </source>
</evidence>
<evidence type="ECO:0000259" key="12">
    <source>
        <dbReference type="PROSITE" id="PS50157"/>
    </source>
</evidence>
<dbReference type="STRING" id="1450537.A0A395HQF5"/>
<dbReference type="EMBL" id="KZ824300">
    <property type="protein sequence ID" value="RAL09836.1"/>
    <property type="molecule type" value="Genomic_DNA"/>
</dbReference>
<dbReference type="GeneID" id="37194479"/>
<feature type="region of interest" description="Disordered" evidence="10">
    <location>
        <begin position="48"/>
        <end position="67"/>
    </location>
</feature>
<evidence type="ECO:0000256" key="7">
    <source>
        <dbReference type="ARBA" id="ARBA00023163"/>
    </source>
</evidence>
<keyword evidence="11" id="KW-1133">Transmembrane helix</keyword>
<feature type="region of interest" description="Disordered" evidence="10">
    <location>
        <begin position="210"/>
        <end position="235"/>
    </location>
</feature>
<gene>
    <name evidence="13" type="ORF">BO97DRAFT_155226</name>
</gene>
<evidence type="ECO:0000256" key="3">
    <source>
        <dbReference type="ARBA" id="ARBA00022737"/>
    </source>
</evidence>
<evidence type="ECO:0000256" key="6">
    <source>
        <dbReference type="ARBA" id="ARBA00023015"/>
    </source>
</evidence>
<dbReference type="GO" id="GO:0000981">
    <property type="term" value="F:DNA-binding transcription factor activity, RNA polymerase II-specific"/>
    <property type="evidence" value="ECO:0007669"/>
    <property type="project" value="InterPro"/>
</dbReference>
<evidence type="ECO:0000256" key="1">
    <source>
        <dbReference type="ARBA" id="ARBA00004123"/>
    </source>
</evidence>
<feature type="region of interest" description="Disordered" evidence="10">
    <location>
        <begin position="73"/>
        <end position="97"/>
    </location>
</feature>